<dbReference type="OrthoDB" id="9970435at2759"/>
<organism evidence="1 2">
    <name type="scientific">Salix dunnii</name>
    <dbReference type="NCBI Taxonomy" id="1413687"/>
    <lineage>
        <taxon>Eukaryota</taxon>
        <taxon>Viridiplantae</taxon>
        <taxon>Streptophyta</taxon>
        <taxon>Embryophyta</taxon>
        <taxon>Tracheophyta</taxon>
        <taxon>Spermatophyta</taxon>
        <taxon>Magnoliopsida</taxon>
        <taxon>eudicotyledons</taxon>
        <taxon>Gunneridae</taxon>
        <taxon>Pentapetalae</taxon>
        <taxon>rosids</taxon>
        <taxon>fabids</taxon>
        <taxon>Malpighiales</taxon>
        <taxon>Salicaceae</taxon>
        <taxon>Saliceae</taxon>
        <taxon>Salix</taxon>
    </lineage>
</organism>
<reference evidence="1 2" key="1">
    <citation type="submission" date="2020-10" db="EMBL/GenBank/DDBJ databases">
        <title>Plant Genome Project.</title>
        <authorList>
            <person name="Zhang R.-G."/>
        </authorList>
    </citation>
    <scope>NUCLEOTIDE SEQUENCE [LARGE SCALE GENOMIC DNA]</scope>
    <source>
        <strain evidence="1">FAFU-HL-1</strain>
        <tissue evidence="1">Leaf</tissue>
    </source>
</reference>
<dbReference type="Proteomes" id="UP000657918">
    <property type="component" value="Unassembled WGS sequence"/>
</dbReference>
<accession>A0A835IZY0</accession>
<name>A0A835IZY0_9ROSI</name>
<proteinExistence type="predicted"/>
<comment type="caution">
    <text evidence="1">The sequence shown here is derived from an EMBL/GenBank/DDBJ whole genome shotgun (WGS) entry which is preliminary data.</text>
</comment>
<sequence>MPSPFATLIMPQMYNHLHHKSTQTAKGIVMQMVATDWLRFDKREDDLAGRPDSIDTSAAFSGGATTLRELLQELRRIEMVSHDTFLAASSQCTMIEVEGNARVVELKELINGGLASLVDYWQMLYRVQVTSSKSLPSQKPNKFVAALFLLIVLNLKCIIETGEEKKLMLKKMQDLLLKFSA</sequence>
<keyword evidence="2" id="KW-1185">Reference proteome</keyword>
<protein>
    <submittedName>
        <fullName evidence="1">Uncharacterized protein</fullName>
    </submittedName>
</protein>
<dbReference type="EMBL" id="JADGMS010000026">
    <property type="protein sequence ID" value="KAF9660586.1"/>
    <property type="molecule type" value="Genomic_DNA"/>
</dbReference>
<evidence type="ECO:0000313" key="2">
    <source>
        <dbReference type="Proteomes" id="UP000657918"/>
    </source>
</evidence>
<evidence type="ECO:0000313" key="1">
    <source>
        <dbReference type="EMBL" id="KAF9660586.1"/>
    </source>
</evidence>
<dbReference type="AlphaFoldDB" id="A0A835IZY0"/>
<gene>
    <name evidence="1" type="ORF">SADUNF_SadunfUnG0009800</name>
</gene>